<dbReference type="PRINTS" id="PR00176">
    <property type="entry name" value="NANEUSMPORT"/>
</dbReference>
<keyword evidence="9" id="KW-0406">Ion transport</keyword>
<keyword evidence="10 16" id="KW-0472">Membrane</keyword>
<evidence type="ECO:0000256" key="15">
    <source>
        <dbReference type="PIRSR" id="PIRSR600175-1"/>
    </source>
</evidence>
<feature type="transmembrane region" description="Helical" evidence="16">
    <location>
        <begin position="168"/>
        <end position="187"/>
    </location>
</feature>
<dbReference type="OMA" id="INALICH"/>
<proteinExistence type="inferred from homology"/>
<organism evidence="17 18">
    <name type="scientific">Orchesella cincta</name>
    <name type="common">Springtail</name>
    <name type="synonym">Podura cincta</name>
    <dbReference type="NCBI Taxonomy" id="48709"/>
    <lineage>
        <taxon>Eukaryota</taxon>
        <taxon>Metazoa</taxon>
        <taxon>Ecdysozoa</taxon>
        <taxon>Arthropoda</taxon>
        <taxon>Hexapoda</taxon>
        <taxon>Collembola</taxon>
        <taxon>Entomobryomorpha</taxon>
        <taxon>Entomobryoidea</taxon>
        <taxon>Orchesellidae</taxon>
        <taxon>Orchesellinae</taxon>
        <taxon>Orchesella</taxon>
    </lineage>
</organism>
<keyword evidence="5" id="KW-0769">Symport</keyword>
<comment type="subcellular location">
    <subcellularLocation>
        <location evidence="1">Membrane</location>
        <topology evidence="1">Multi-pass membrane protein</topology>
    </subcellularLocation>
</comment>
<dbReference type="PANTHER" id="PTHR11616:SF321">
    <property type="entry name" value="SODIUM-DEPENDENT NUTRIENT AMINO ACID TRANSPORTER 1-RELATED"/>
    <property type="match status" value="1"/>
</dbReference>
<dbReference type="PANTHER" id="PTHR11616">
    <property type="entry name" value="SODIUM/CHLORIDE DEPENDENT TRANSPORTER"/>
    <property type="match status" value="1"/>
</dbReference>
<feature type="binding site" evidence="15">
    <location>
        <position position="218"/>
    </location>
    <ligand>
        <name>Na(+)</name>
        <dbReference type="ChEBI" id="CHEBI:29101"/>
        <label>1</label>
    </ligand>
</feature>
<keyword evidence="11" id="KW-0325">Glycoprotein</keyword>
<keyword evidence="12" id="KW-0739">Sodium transport</keyword>
<dbReference type="SUPFAM" id="SSF161070">
    <property type="entry name" value="SNF-like"/>
    <property type="match status" value="1"/>
</dbReference>
<evidence type="ECO:0000313" key="18">
    <source>
        <dbReference type="Proteomes" id="UP000094527"/>
    </source>
</evidence>
<dbReference type="GO" id="GO:0046872">
    <property type="term" value="F:metal ion binding"/>
    <property type="evidence" value="ECO:0007669"/>
    <property type="project" value="UniProtKB-KW"/>
</dbReference>
<evidence type="ECO:0000256" key="13">
    <source>
        <dbReference type="ARBA" id="ARBA00037785"/>
    </source>
</evidence>
<keyword evidence="18" id="KW-1185">Reference proteome</keyword>
<keyword evidence="15" id="KW-0479">Metal-binding</keyword>
<accession>A0A1D2N425</accession>
<evidence type="ECO:0000256" key="16">
    <source>
        <dbReference type="SAM" id="Phobius"/>
    </source>
</evidence>
<dbReference type="PROSITE" id="PS00754">
    <property type="entry name" value="NA_NEUROTRAN_SYMP_2"/>
    <property type="match status" value="1"/>
</dbReference>
<reference evidence="17 18" key="1">
    <citation type="journal article" date="2016" name="Genome Biol. Evol.">
        <title>Gene Family Evolution Reflects Adaptation to Soil Environmental Stressors in the Genome of the Collembolan Orchesella cincta.</title>
        <authorList>
            <person name="Faddeeva-Vakhrusheva A."/>
            <person name="Derks M.F."/>
            <person name="Anvar S.Y."/>
            <person name="Agamennone V."/>
            <person name="Suring W."/>
            <person name="Smit S."/>
            <person name="van Straalen N.M."/>
            <person name="Roelofs D."/>
        </authorList>
    </citation>
    <scope>NUCLEOTIDE SEQUENCE [LARGE SCALE GENOMIC DNA]</scope>
    <source>
        <tissue evidence="17">Mixed pool</tissue>
    </source>
</reference>
<dbReference type="EMBL" id="LJIJ01000237">
    <property type="protein sequence ID" value="ODN00037.1"/>
    <property type="molecule type" value="Genomic_DNA"/>
</dbReference>
<evidence type="ECO:0000256" key="3">
    <source>
        <dbReference type="ARBA" id="ARBA00022448"/>
    </source>
</evidence>
<evidence type="ECO:0000256" key="5">
    <source>
        <dbReference type="ARBA" id="ARBA00022847"/>
    </source>
</evidence>
<evidence type="ECO:0000256" key="12">
    <source>
        <dbReference type="ARBA" id="ARBA00023201"/>
    </source>
</evidence>
<dbReference type="GO" id="GO:0005886">
    <property type="term" value="C:plasma membrane"/>
    <property type="evidence" value="ECO:0007669"/>
    <property type="project" value="TreeGrafter"/>
</dbReference>
<keyword evidence="7 16" id="KW-1133">Transmembrane helix</keyword>
<comment type="similarity">
    <text evidence="2">Belongs to the sodium:neurotransmitter symporter (SNF) (TC 2.A.22) family.</text>
</comment>
<dbReference type="GO" id="GO:0089718">
    <property type="term" value="P:amino acid import across plasma membrane"/>
    <property type="evidence" value="ECO:0007669"/>
    <property type="project" value="TreeGrafter"/>
</dbReference>
<evidence type="ECO:0000256" key="8">
    <source>
        <dbReference type="ARBA" id="ARBA00023053"/>
    </source>
</evidence>
<feature type="transmembrane region" description="Helical" evidence="16">
    <location>
        <begin position="207"/>
        <end position="232"/>
    </location>
</feature>
<feature type="transmembrane region" description="Helical" evidence="16">
    <location>
        <begin position="244"/>
        <end position="265"/>
    </location>
</feature>
<comment type="caution">
    <text evidence="17">The sequence shown here is derived from an EMBL/GenBank/DDBJ whole genome shotgun (WGS) entry which is preliminary data.</text>
</comment>
<feature type="transmembrane region" description="Helical" evidence="16">
    <location>
        <begin position="135"/>
        <end position="156"/>
    </location>
</feature>
<evidence type="ECO:0000256" key="4">
    <source>
        <dbReference type="ARBA" id="ARBA00022692"/>
    </source>
</evidence>
<dbReference type="OrthoDB" id="6581954at2759"/>
<evidence type="ECO:0000256" key="11">
    <source>
        <dbReference type="ARBA" id="ARBA00023180"/>
    </source>
</evidence>
<evidence type="ECO:0000256" key="1">
    <source>
        <dbReference type="ARBA" id="ARBA00004141"/>
    </source>
</evidence>
<keyword evidence="8 15" id="KW-0915">Sodium</keyword>
<feature type="binding site" evidence="15">
    <location>
        <position position="320"/>
    </location>
    <ligand>
        <name>Na(+)</name>
        <dbReference type="ChEBI" id="CHEBI:29101"/>
        <label>2</label>
    </ligand>
</feature>
<keyword evidence="6" id="KW-0029">Amino-acid transport</keyword>
<dbReference type="Pfam" id="PF00209">
    <property type="entry name" value="SNF"/>
    <property type="match status" value="2"/>
</dbReference>
<dbReference type="InterPro" id="IPR037272">
    <property type="entry name" value="SNS_sf"/>
</dbReference>
<evidence type="ECO:0000256" key="9">
    <source>
        <dbReference type="ARBA" id="ARBA00023065"/>
    </source>
</evidence>
<evidence type="ECO:0000256" key="7">
    <source>
        <dbReference type="ARBA" id="ARBA00022989"/>
    </source>
</evidence>
<feature type="transmembrane region" description="Helical" evidence="16">
    <location>
        <begin position="370"/>
        <end position="393"/>
    </location>
</feature>
<sequence length="473" mass="53063">MVLIPYLIVLFFIGKPIYFLELSIGQFCSYGQVKCWEMSPFFKGVGYGSTLCSFCVVTYYCSVMALTVFYFFASFQTTLPWSACDPSWAGEETCEIIGNLTTNETSGISLPLLYFENEVLKQKVNIDDGIGYPDWRLSLCLFVSWLAVFFSIVRGVQSSGKVAYFTAIYPYVVLLVLLVTGCAKPGAWTGIKYFITPQWDKIYDPNVWYAAVGQCFFSLSTGFGPIIMYASYNPFRHNVHRDALIVSIMDTFTSFLAGLTVFSILGNLAYQLDKDVSEVVDSGPGLVFVSYPDAISKFTFVPQLFAVLFFLMLFSLGVGSAVSWQMAVITVICDQFPKFSKVYCIGIAWFYGLGNVTKDIEFMLGIKLHWYWKICWGLVVPIVLSVILVYSLATAKPLTHNGAEFPVAAIVCGWILAAACLLFIPAGIIYAIWKSKGGFRERLKESIRPTKEWGPHAENDRAEWEIYKANKLK</sequence>
<feature type="transmembrane region" description="Helical" evidence="16">
    <location>
        <begin position="6"/>
        <end position="24"/>
    </location>
</feature>
<evidence type="ECO:0000256" key="10">
    <source>
        <dbReference type="ARBA" id="ARBA00023136"/>
    </source>
</evidence>
<dbReference type="AlphaFoldDB" id="A0A1D2N425"/>
<evidence type="ECO:0000256" key="2">
    <source>
        <dbReference type="ARBA" id="ARBA00006459"/>
    </source>
</evidence>
<keyword evidence="4 16" id="KW-0812">Transmembrane</keyword>
<dbReference type="InterPro" id="IPR000175">
    <property type="entry name" value="Na/ntran_symport"/>
</dbReference>
<evidence type="ECO:0000256" key="6">
    <source>
        <dbReference type="ARBA" id="ARBA00022970"/>
    </source>
</evidence>
<dbReference type="Proteomes" id="UP000094527">
    <property type="component" value="Unassembled WGS sequence"/>
</dbReference>
<dbReference type="STRING" id="48709.A0A1D2N425"/>
<dbReference type="GO" id="GO:0005283">
    <property type="term" value="F:amino acid:sodium symporter activity"/>
    <property type="evidence" value="ECO:0007669"/>
    <property type="project" value="TreeGrafter"/>
</dbReference>
<name>A0A1D2N425_ORCCI</name>
<feature type="transmembrane region" description="Helical" evidence="16">
    <location>
        <begin position="405"/>
        <end position="433"/>
    </location>
</feature>
<evidence type="ECO:0000313" key="17">
    <source>
        <dbReference type="EMBL" id="ODN00037.1"/>
    </source>
</evidence>
<dbReference type="GO" id="GO:0015179">
    <property type="term" value="F:L-amino acid transmembrane transporter activity"/>
    <property type="evidence" value="ECO:0007669"/>
    <property type="project" value="TreeGrafter"/>
</dbReference>
<evidence type="ECO:0000256" key="14">
    <source>
        <dbReference type="ARBA" id="ARBA00040215"/>
    </source>
</evidence>
<feature type="binding site" evidence="15">
    <location>
        <position position="316"/>
    </location>
    <ligand>
        <name>Na(+)</name>
        <dbReference type="ChEBI" id="CHEBI:29101"/>
        <label>1</label>
    </ligand>
</feature>
<comment type="function">
    <text evidence="13">Unusual broad substrate spectrum amino acid:sodium cotransporter that promotes absorption of the D isomers of essential amino acids. Neutral amino acids are the preferred substrates, especially methionine and phenylalanine.</text>
</comment>
<feature type="transmembrane region" description="Helical" evidence="16">
    <location>
        <begin position="304"/>
        <end position="333"/>
    </location>
</feature>
<keyword evidence="3" id="KW-0813">Transport</keyword>
<dbReference type="PROSITE" id="PS50267">
    <property type="entry name" value="NA_NEUROTRAN_SYMP_3"/>
    <property type="match status" value="1"/>
</dbReference>
<feature type="transmembrane region" description="Helical" evidence="16">
    <location>
        <begin position="45"/>
        <end position="72"/>
    </location>
</feature>
<protein>
    <recommendedName>
        <fullName evidence="14">Sodium-dependent nutrient amino acid transporter 1</fullName>
    </recommendedName>
</protein>
<gene>
    <name evidence="17" type="ORF">Ocin01_06646</name>
</gene>